<organism evidence="1 2">
    <name type="scientific">Allacma fusca</name>
    <dbReference type="NCBI Taxonomy" id="39272"/>
    <lineage>
        <taxon>Eukaryota</taxon>
        <taxon>Metazoa</taxon>
        <taxon>Ecdysozoa</taxon>
        <taxon>Arthropoda</taxon>
        <taxon>Hexapoda</taxon>
        <taxon>Collembola</taxon>
        <taxon>Symphypleona</taxon>
        <taxon>Sminthuridae</taxon>
        <taxon>Allacma</taxon>
    </lineage>
</organism>
<name>A0A8J2PGV4_9HEXA</name>
<evidence type="ECO:0000313" key="2">
    <source>
        <dbReference type="Proteomes" id="UP000708208"/>
    </source>
</evidence>
<dbReference type="Proteomes" id="UP000708208">
    <property type="component" value="Unassembled WGS sequence"/>
</dbReference>
<comment type="caution">
    <text evidence="1">The sequence shown here is derived from an EMBL/GenBank/DDBJ whole genome shotgun (WGS) entry which is preliminary data.</text>
</comment>
<reference evidence="1" key="1">
    <citation type="submission" date="2021-06" db="EMBL/GenBank/DDBJ databases">
        <authorList>
            <person name="Hodson N. C."/>
            <person name="Mongue J. A."/>
            <person name="Jaron S. K."/>
        </authorList>
    </citation>
    <scope>NUCLEOTIDE SEQUENCE</scope>
</reference>
<evidence type="ECO:0000313" key="1">
    <source>
        <dbReference type="EMBL" id="CAG7821623.1"/>
    </source>
</evidence>
<accession>A0A8J2PGV4</accession>
<keyword evidence="2" id="KW-1185">Reference proteome</keyword>
<feature type="non-terminal residue" evidence="1">
    <location>
        <position position="1"/>
    </location>
</feature>
<gene>
    <name evidence="1" type="ORF">AFUS01_LOCUS31953</name>
</gene>
<sequence length="31" mass="3380">EHAVTFRPIINSSEEVPRTIALLPGFLGISD</sequence>
<proteinExistence type="predicted"/>
<protein>
    <submittedName>
        <fullName evidence="1">Uncharacterized protein</fullName>
    </submittedName>
</protein>
<dbReference type="EMBL" id="CAJVCH010517300">
    <property type="protein sequence ID" value="CAG7821623.1"/>
    <property type="molecule type" value="Genomic_DNA"/>
</dbReference>
<dbReference type="AlphaFoldDB" id="A0A8J2PGV4"/>